<dbReference type="InterPro" id="IPR036955">
    <property type="entry name" value="AP2/ERF_dom_sf"/>
</dbReference>
<dbReference type="CDD" id="cd00018">
    <property type="entry name" value="AP2"/>
    <property type="match status" value="1"/>
</dbReference>
<proteinExistence type="predicted"/>
<dbReference type="InterPro" id="IPR016177">
    <property type="entry name" value="DNA-bd_dom_sf"/>
</dbReference>
<comment type="caution">
    <text evidence="9">The sequence shown here is derived from an EMBL/GenBank/DDBJ whole genome shotgun (WGS) entry which is preliminary data.</text>
</comment>
<sequence>MAPISAKFTARDDDAYGGGEPKGQQFRGVRRRPWGRFAAEIRDPARKCRVWLGTFDTAQEAARAYDAAALRFRGPMARTNFPCSLDSTPSSSTIESSAPHRQATAASSSSEHSSRDLRLRRHPLAKFPFLHQPVSAAVGQPLVALVSSKKDAFMDFRAPVCGGMESDSDSSSIVDCPPFSPLPISSFVLQFHQKAFSPLPIYFFVRAFSPLPISSLLCILLAKDLLASLNRCTRPMASLAAHDQIATTYCLLLGRRRVRPLASLATSDMWPLWRRATKSQQLAAASLATAIATISFLASRIYMAVATITSLA</sequence>
<name>A0A8J5FHN3_ZINOF</name>
<evidence type="ECO:0000313" key="10">
    <source>
        <dbReference type="Proteomes" id="UP000734854"/>
    </source>
</evidence>
<keyword evidence="2" id="KW-0805">Transcription regulation</keyword>
<gene>
    <name evidence="9" type="ORF">ZIOFF_049680</name>
</gene>
<evidence type="ECO:0000256" key="2">
    <source>
        <dbReference type="ARBA" id="ARBA00023015"/>
    </source>
</evidence>
<feature type="region of interest" description="Disordered" evidence="6">
    <location>
        <begin position="83"/>
        <end position="115"/>
    </location>
</feature>
<comment type="subcellular location">
    <subcellularLocation>
        <location evidence="1">Nucleus</location>
    </subcellularLocation>
</comment>
<organism evidence="9 10">
    <name type="scientific">Zingiber officinale</name>
    <name type="common">Ginger</name>
    <name type="synonym">Amomum zingiber</name>
    <dbReference type="NCBI Taxonomy" id="94328"/>
    <lineage>
        <taxon>Eukaryota</taxon>
        <taxon>Viridiplantae</taxon>
        <taxon>Streptophyta</taxon>
        <taxon>Embryophyta</taxon>
        <taxon>Tracheophyta</taxon>
        <taxon>Spermatophyta</taxon>
        <taxon>Magnoliopsida</taxon>
        <taxon>Liliopsida</taxon>
        <taxon>Zingiberales</taxon>
        <taxon>Zingiberaceae</taxon>
        <taxon>Zingiber</taxon>
    </lineage>
</organism>
<protein>
    <recommendedName>
        <fullName evidence="8">AP2/ERF domain-containing protein</fullName>
    </recommendedName>
</protein>
<dbReference type="Pfam" id="PF00847">
    <property type="entry name" value="AP2"/>
    <property type="match status" value="1"/>
</dbReference>
<feature type="compositionally biased region" description="Low complexity" evidence="6">
    <location>
        <begin position="84"/>
        <end position="97"/>
    </location>
</feature>
<dbReference type="GO" id="GO:0003677">
    <property type="term" value="F:DNA binding"/>
    <property type="evidence" value="ECO:0007669"/>
    <property type="project" value="UniProtKB-KW"/>
</dbReference>
<accession>A0A8J5FHN3</accession>
<dbReference type="GO" id="GO:0005634">
    <property type="term" value="C:nucleus"/>
    <property type="evidence" value="ECO:0007669"/>
    <property type="project" value="UniProtKB-SubCell"/>
</dbReference>
<feature type="region of interest" description="Disordered" evidence="6">
    <location>
        <begin position="1"/>
        <end position="28"/>
    </location>
</feature>
<evidence type="ECO:0000313" key="9">
    <source>
        <dbReference type="EMBL" id="KAG6488437.1"/>
    </source>
</evidence>
<evidence type="ECO:0000256" key="3">
    <source>
        <dbReference type="ARBA" id="ARBA00023125"/>
    </source>
</evidence>
<keyword evidence="7" id="KW-0812">Transmembrane</keyword>
<feature type="transmembrane region" description="Helical" evidence="7">
    <location>
        <begin position="201"/>
        <end position="222"/>
    </location>
</feature>
<evidence type="ECO:0000256" key="7">
    <source>
        <dbReference type="SAM" id="Phobius"/>
    </source>
</evidence>
<evidence type="ECO:0000256" key="5">
    <source>
        <dbReference type="ARBA" id="ARBA00023242"/>
    </source>
</evidence>
<dbReference type="FunFam" id="3.30.730.10:FF:000001">
    <property type="entry name" value="Ethylene-responsive transcription factor 2"/>
    <property type="match status" value="1"/>
</dbReference>
<dbReference type="Gene3D" id="3.30.730.10">
    <property type="entry name" value="AP2/ERF domain"/>
    <property type="match status" value="1"/>
</dbReference>
<dbReference type="SUPFAM" id="SSF54171">
    <property type="entry name" value="DNA-binding domain"/>
    <property type="match status" value="1"/>
</dbReference>
<feature type="domain" description="AP2/ERF" evidence="8">
    <location>
        <begin position="25"/>
        <end position="82"/>
    </location>
</feature>
<keyword evidence="7" id="KW-0472">Membrane</keyword>
<keyword evidence="3" id="KW-0238">DNA-binding</keyword>
<evidence type="ECO:0000256" key="6">
    <source>
        <dbReference type="SAM" id="MobiDB-lite"/>
    </source>
</evidence>
<keyword evidence="10" id="KW-1185">Reference proteome</keyword>
<dbReference type="SMART" id="SM00380">
    <property type="entry name" value="AP2"/>
    <property type="match status" value="1"/>
</dbReference>
<dbReference type="PRINTS" id="PR00367">
    <property type="entry name" value="ETHRSPELEMNT"/>
</dbReference>
<dbReference type="GO" id="GO:0003700">
    <property type="term" value="F:DNA-binding transcription factor activity"/>
    <property type="evidence" value="ECO:0007669"/>
    <property type="project" value="InterPro"/>
</dbReference>
<evidence type="ECO:0000256" key="1">
    <source>
        <dbReference type="ARBA" id="ARBA00004123"/>
    </source>
</evidence>
<dbReference type="InterPro" id="IPR001471">
    <property type="entry name" value="AP2/ERF_dom"/>
</dbReference>
<dbReference type="PANTHER" id="PTHR31677">
    <property type="entry name" value="AP2 DOMAIN CLASS TRANSCRIPTION FACTOR"/>
    <property type="match status" value="1"/>
</dbReference>
<feature type="transmembrane region" description="Helical" evidence="7">
    <location>
        <begin position="282"/>
        <end position="303"/>
    </location>
</feature>
<dbReference type="AlphaFoldDB" id="A0A8J5FHN3"/>
<keyword evidence="5" id="KW-0539">Nucleus</keyword>
<reference evidence="9 10" key="1">
    <citation type="submission" date="2020-08" db="EMBL/GenBank/DDBJ databases">
        <title>Plant Genome Project.</title>
        <authorList>
            <person name="Zhang R.-G."/>
        </authorList>
    </citation>
    <scope>NUCLEOTIDE SEQUENCE [LARGE SCALE GENOMIC DNA]</scope>
    <source>
        <tissue evidence="9">Rhizome</tissue>
    </source>
</reference>
<dbReference type="PANTHER" id="PTHR31677:SF231">
    <property type="entry name" value="ETHYLENE-RESPONSIVE TRANSCRIPTION FACTOR 4"/>
    <property type="match status" value="1"/>
</dbReference>
<evidence type="ECO:0000256" key="4">
    <source>
        <dbReference type="ARBA" id="ARBA00023163"/>
    </source>
</evidence>
<keyword evidence="7" id="KW-1133">Transmembrane helix</keyword>
<dbReference type="EMBL" id="JACMSC010000014">
    <property type="protein sequence ID" value="KAG6488437.1"/>
    <property type="molecule type" value="Genomic_DNA"/>
</dbReference>
<dbReference type="Proteomes" id="UP000734854">
    <property type="component" value="Unassembled WGS sequence"/>
</dbReference>
<evidence type="ECO:0000259" key="8">
    <source>
        <dbReference type="PROSITE" id="PS51032"/>
    </source>
</evidence>
<keyword evidence="4" id="KW-0804">Transcription</keyword>
<dbReference type="PROSITE" id="PS51032">
    <property type="entry name" value="AP2_ERF"/>
    <property type="match status" value="1"/>
</dbReference>